<dbReference type="VEuPathDB" id="FungiDB:GLRG_03944"/>
<dbReference type="OrthoDB" id="5422061at2759"/>
<organism evidence="3">
    <name type="scientific">Colletotrichum graminicola (strain M1.001 / M2 / FGSC 10212)</name>
    <name type="common">Maize anthracnose fungus</name>
    <name type="synonym">Glomerella graminicola</name>
    <dbReference type="NCBI Taxonomy" id="645133"/>
    <lineage>
        <taxon>Eukaryota</taxon>
        <taxon>Fungi</taxon>
        <taxon>Dikarya</taxon>
        <taxon>Ascomycota</taxon>
        <taxon>Pezizomycotina</taxon>
        <taxon>Sordariomycetes</taxon>
        <taxon>Hypocreomycetidae</taxon>
        <taxon>Glomerellales</taxon>
        <taxon>Glomerellaceae</taxon>
        <taxon>Colletotrichum</taxon>
        <taxon>Colletotrichum graminicola species complex</taxon>
    </lineage>
</organism>
<accession>E3QD28</accession>
<dbReference type="EMBL" id="GG697342">
    <property type="protein sequence ID" value="EFQ28800.1"/>
    <property type="molecule type" value="Genomic_DNA"/>
</dbReference>
<keyword evidence="3" id="KW-1185">Reference proteome</keyword>
<gene>
    <name evidence="2" type="ORF">GLRG_03944</name>
</gene>
<feature type="region of interest" description="Disordered" evidence="1">
    <location>
        <begin position="172"/>
        <end position="271"/>
    </location>
</feature>
<dbReference type="RefSeq" id="XP_008092820.1">
    <property type="nucleotide sequence ID" value="XM_008094629.1"/>
</dbReference>
<feature type="region of interest" description="Disordered" evidence="1">
    <location>
        <begin position="68"/>
        <end position="90"/>
    </location>
</feature>
<dbReference type="HOGENOM" id="CLU_1026756_0_0_1"/>
<name>E3QD28_COLGM</name>
<dbReference type="AlphaFoldDB" id="E3QD28"/>
<protein>
    <submittedName>
        <fullName evidence="2">Uncharacterized protein</fullName>
    </submittedName>
</protein>
<dbReference type="GeneID" id="24409309"/>
<dbReference type="eggNOG" id="ENOG502T5D7">
    <property type="taxonomic scope" value="Eukaryota"/>
</dbReference>
<dbReference type="Proteomes" id="UP000008782">
    <property type="component" value="Unassembled WGS sequence"/>
</dbReference>
<feature type="compositionally biased region" description="Basic and acidic residues" evidence="1">
    <location>
        <begin position="186"/>
        <end position="209"/>
    </location>
</feature>
<dbReference type="STRING" id="645133.E3QD28"/>
<feature type="compositionally biased region" description="Basic and acidic residues" evidence="1">
    <location>
        <begin position="127"/>
        <end position="138"/>
    </location>
</feature>
<proteinExistence type="predicted"/>
<evidence type="ECO:0000313" key="2">
    <source>
        <dbReference type="EMBL" id="EFQ28800.1"/>
    </source>
</evidence>
<sequence length="271" mass="29503">MSPSTEIPPATATAAAAVMTGTPASDIAQPATACATAVSRPLTTPAIAVPEGVTVVYAERKRTGRIAGAKYKADGTPYGRSGPAPKPLHERTSYKERAPVKRLERSYTAQRKREVIMFLESHKLPCDDNDTRARRNRADQQPPAEKGYRWPTLSEASEWFKVPEGTIHSWWQKRDNIMGRAPKKPTRAEQRRLAEEVERKRKEDEDRRTQLAAIGWPAEKLPSGTSGTPSTPCASGAVTSGDDGSGEAMECVEGPSRSVPGRQETPEGVPM</sequence>
<reference evidence="3" key="1">
    <citation type="journal article" date="2012" name="Nat. Genet.">
        <title>Lifestyle transitions in plant pathogenic Colletotrichum fungi deciphered by genome and transcriptome analyses.</title>
        <authorList>
            <person name="O'Connell R.J."/>
            <person name="Thon M.R."/>
            <person name="Hacquard S."/>
            <person name="Amyotte S.G."/>
            <person name="Kleemann J."/>
            <person name="Torres M.F."/>
            <person name="Damm U."/>
            <person name="Buiate E.A."/>
            <person name="Epstein L."/>
            <person name="Alkan N."/>
            <person name="Altmueller J."/>
            <person name="Alvarado-Balderrama L."/>
            <person name="Bauser C.A."/>
            <person name="Becker C."/>
            <person name="Birren B.W."/>
            <person name="Chen Z."/>
            <person name="Choi J."/>
            <person name="Crouch J.A."/>
            <person name="Duvick J.P."/>
            <person name="Farman M.A."/>
            <person name="Gan P."/>
            <person name="Heiman D."/>
            <person name="Henrissat B."/>
            <person name="Howard R.J."/>
            <person name="Kabbage M."/>
            <person name="Koch C."/>
            <person name="Kracher B."/>
            <person name="Kubo Y."/>
            <person name="Law A.D."/>
            <person name="Lebrun M.-H."/>
            <person name="Lee Y.-H."/>
            <person name="Miyara I."/>
            <person name="Moore N."/>
            <person name="Neumann U."/>
            <person name="Nordstroem K."/>
            <person name="Panaccione D.G."/>
            <person name="Panstruga R."/>
            <person name="Place M."/>
            <person name="Proctor R.H."/>
            <person name="Prusky D."/>
            <person name="Rech G."/>
            <person name="Reinhardt R."/>
            <person name="Rollins J.A."/>
            <person name="Rounsley S."/>
            <person name="Schardl C.L."/>
            <person name="Schwartz D.C."/>
            <person name="Shenoy N."/>
            <person name="Shirasu K."/>
            <person name="Sikhakolli U.R."/>
            <person name="Stueber K."/>
            <person name="Sukno S.A."/>
            <person name="Sweigard J.A."/>
            <person name="Takano Y."/>
            <person name="Takahara H."/>
            <person name="Trail F."/>
            <person name="van der Does H.C."/>
            <person name="Voll L.M."/>
            <person name="Will I."/>
            <person name="Young S."/>
            <person name="Zeng Q."/>
            <person name="Zhang J."/>
            <person name="Zhou S."/>
            <person name="Dickman M.B."/>
            <person name="Schulze-Lefert P."/>
            <person name="Ver Loren van Themaat E."/>
            <person name="Ma L.-J."/>
            <person name="Vaillancourt L.J."/>
        </authorList>
    </citation>
    <scope>NUCLEOTIDE SEQUENCE [LARGE SCALE GENOMIC DNA]</scope>
    <source>
        <strain evidence="3">M1.001 / M2 / FGSC 10212</strain>
    </source>
</reference>
<feature type="compositionally biased region" description="Polar residues" evidence="1">
    <location>
        <begin position="223"/>
        <end position="233"/>
    </location>
</feature>
<evidence type="ECO:0000256" key="1">
    <source>
        <dbReference type="SAM" id="MobiDB-lite"/>
    </source>
</evidence>
<evidence type="ECO:0000313" key="3">
    <source>
        <dbReference type="Proteomes" id="UP000008782"/>
    </source>
</evidence>
<feature type="region of interest" description="Disordered" evidence="1">
    <location>
        <begin position="127"/>
        <end position="150"/>
    </location>
</feature>